<proteinExistence type="predicted"/>
<dbReference type="InterPro" id="IPR011009">
    <property type="entry name" value="Kinase-like_dom_sf"/>
</dbReference>
<reference evidence="2" key="1">
    <citation type="journal article" date="2019" name="Int. J. Syst. Evol. Microbiol.">
        <title>The Global Catalogue of Microorganisms (GCM) 10K type strain sequencing project: providing services to taxonomists for standard genome sequencing and annotation.</title>
        <authorList>
            <consortium name="The Broad Institute Genomics Platform"/>
            <consortium name="The Broad Institute Genome Sequencing Center for Infectious Disease"/>
            <person name="Wu L."/>
            <person name="Ma J."/>
        </authorList>
    </citation>
    <scope>NUCLEOTIDE SEQUENCE [LARGE SCALE GENOMIC DNA]</scope>
    <source>
        <strain evidence="2">JCM 14969</strain>
    </source>
</reference>
<protein>
    <submittedName>
        <fullName evidence="1">Uncharacterized protein</fullName>
    </submittedName>
</protein>
<name>A0ABP4P437_9ACTN</name>
<dbReference type="EMBL" id="BAAAOS010000018">
    <property type="protein sequence ID" value="GAA1573363.1"/>
    <property type="molecule type" value="Genomic_DNA"/>
</dbReference>
<organism evidence="1 2">
    <name type="scientific">Kribbella sancticallisti</name>
    <dbReference type="NCBI Taxonomy" id="460087"/>
    <lineage>
        <taxon>Bacteria</taxon>
        <taxon>Bacillati</taxon>
        <taxon>Actinomycetota</taxon>
        <taxon>Actinomycetes</taxon>
        <taxon>Propionibacteriales</taxon>
        <taxon>Kribbellaceae</taxon>
        <taxon>Kribbella</taxon>
    </lineage>
</organism>
<gene>
    <name evidence="1" type="ORF">GCM10009789_28590</name>
</gene>
<dbReference type="RefSeq" id="WP_344213797.1">
    <property type="nucleotide sequence ID" value="NZ_BAAAOS010000018.1"/>
</dbReference>
<dbReference type="Proteomes" id="UP001500393">
    <property type="component" value="Unassembled WGS sequence"/>
</dbReference>
<dbReference type="SUPFAM" id="SSF56112">
    <property type="entry name" value="Protein kinase-like (PK-like)"/>
    <property type="match status" value="1"/>
</dbReference>
<evidence type="ECO:0000313" key="2">
    <source>
        <dbReference type="Proteomes" id="UP001500393"/>
    </source>
</evidence>
<evidence type="ECO:0000313" key="1">
    <source>
        <dbReference type="EMBL" id="GAA1573363.1"/>
    </source>
</evidence>
<comment type="caution">
    <text evidence="1">The sequence shown here is derived from an EMBL/GenBank/DDBJ whole genome shotgun (WGS) entry which is preliminary data.</text>
</comment>
<keyword evidence="2" id="KW-1185">Reference proteome</keyword>
<accession>A0ABP4P437</accession>
<sequence>MGPREWDLILTALYFEQFGRHTDAEYAAFAETYGFDVMAWSGYEVMRDLRELLMVAWLAQSITSERGRSEVVKRVCTLRTNGNRRDWQPF</sequence>